<evidence type="ECO:0000313" key="3">
    <source>
        <dbReference type="EMBL" id="KAL2632855.1"/>
    </source>
</evidence>
<evidence type="ECO:0000313" key="4">
    <source>
        <dbReference type="Proteomes" id="UP001605036"/>
    </source>
</evidence>
<comment type="caution">
    <text evidence="3">The sequence shown here is derived from an EMBL/GenBank/DDBJ whole genome shotgun (WGS) entry which is preliminary data.</text>
</comment>
<feature type="coiled-coil region" evidence="1">
    <location>
        <begin position="204"/>
        <end position="238"/>
    </location>
</feature>
<evidence type="ECO:0008006" key="5">
    <source>
        <dbReference type="Google" id="ProtNLM"/>
    </source>
</evidence>
<protein>
    <recommendedName>
        <fullName evidence="5">RING-type domain-containing protein</fullName>
    </recommendedName>
</protein>
<keyword evidence="4" id="KW-1185">Reference proteome</keyword>
<feature type="compositionally biased region" description="Basic and acidic residues" evidence="2">
    <location>
        <begin position="59"/>
        <end position="73"/>
    </location>
</feature>
<dbReference type="SUPFAM" id="SSF57850">
    <property type="entry name" value="RING/U-box"/>
    <property type="match status" value="1"/>
</dbReference>
<dbReference type="EMBL" id="JBHFFA010000003">
    <property type="protein sequence ID" value="KAL2632855.1"/>
    <property type="molecule type" value="Genomic_DNA"/>
</dbReference>
<evidence type="ECO:0000256" key="2">
    <source>
        <dbReference type="SAM" id="MobiDB-lite"/>
    </source>
</evidence>
<organism evidence="3 4">
    <name type="scientific">Riccia fluitans</name>
    <dbReference type="NCBI Taxonomy" id="41844"/>
    <lineage>
        <taxon>Eukaryota</taxon>
        <taxon>Viridiplantae</taxon>
        <taxon>Streptophyta</taxon>
        <taxon>Embryophyta</taxon>
        <taxon>Marchantiophyta</taxon>
        <taxon>Marchantiopsida</taxon>
        <taxon>Marchantiidae</taxon>
        <taxon>Marchantiales</taxon>
        <taxon>Ricciaceae</taxon>
        <taxon>Riccia</taxon>
    </lineage>
</organism>
<feature type="region of interest" description="Disordered" evidence="2">
    <location>
        <begin position="30"/>
        <end position="121"/>
    </location>
</feature>
<feature type="compositionally biased region" description="Basic residues" evidence="2">
    <location>
        <begin position="42"/>
        <end position="58"/>
    </location>
</feature>
<accession>A0ABD1YPZ3</accession>
<dbReference type="AlphaFoldDB" id="A0ABD1YPZ3"/>
<proteinExistence type="predicted"/>
<reference evidence="3 4" key="1">
    <citation type="submission" date="2024-09" db="EMBL/GenBank/DDBJ databases">
        <title>Chromosome-scale assembly of Riccia fluitans.</title>
        <authorList>
            <person name="Paukszto L."/>
            <person name="Sawicki J."/>
            <person name="Karawczyk K."/>
            <person name="Piernik-Szablinska J."/>
            <person name="Szczecinska M."/>
            <person name="Mazdziarz M."/>
        </authorList>
    </citation>
    <scope>NUCLEOTIDE SEQUENCE [LARGE SCALE GENOMIC DNA]</scope>
    <source>
        <strain evidence="3">Rf_01</strain>
        <tissue evidence="3">Aerial parts of the thallus</tissue>
    </source>
</reference>
<feature type="region of interest" description="Disordered" evidence="2">
    <location>
        <begin position="161"/>
        <end position="185"/>
    </location>
</feature>
<gene>
    <name evidence="3" type="ORF">R1flu_004334</name>
</gene>
<feature type="compositionally biased region" description="Basic and acidic residues" evidence="2">
    <location>
        <begin position="105"/>
        <end position="121"/>
    </location>
</feature>
<dbReference type="Proteomes" id="UP001605036">
    <property type="component" value="Unassembled WGS sequence"/>
</dbReference>
<name>A0ABD1YPZ3_9MARC</name>
<keyword evidence="1" id="KW-0175">Coiled coil</keyword>
<evidence type="ECO:0000256" key="1">
    <source>
        <dbReference type="SAM" id="Coils"/>
    </source>
</evidence>
<sequence length="347" mass="39741">MNVHKAINKYSAKEKENTRKELWRMQVKFEGELCEPIDPDSRKRHRTLGSRTSKKRSHKSENTELEKRAKHTEAVASGPNQVPMDQGPTHMPSRDAPADPSPVVDKGKAKVDEKPKTSDEKYLEKLEGKQVKRAMRENIEANRPTGTIWLEVNLVKVHGKGVSGSPPGHGQGGMDSPCPPRPTTQVEEDAENFHNFVDRMLHDFKIANQEHDGLQKRLEEAEKRLKDTEALHAKIEDIEQFEANMDAYPELKHALEQHKDMTKYKTYCSVYGDALGFLPYIEAGICKHTFHFNYFWEYASTSQRCPICRVPYLCKMYDYFALSLYLKELKSSIATPASLISRRLVLI</sequence>